<keyword evidence="10" id="KW-0407">Ion channel</keyword>
<feature type="domain" description="Neurotransmitter-gated ion-channel ligand-binding" evidence="13">
    <location>
        <begin position="164"/>
        <end position="385"/>
    </location>
</feature>
<dbReference type="AlphaFoldDB" id="A0A6P8YPC2"/>
<name>A0A6P8YPC2_THRPL</name>
<keyword evidence="4" id="KW-1003">Cell membrane</keyword>
<evidence type="ECO:0000313" key="16">
    <source>
        <dbReference type="RefSeq" id="XP_034241803.1"/>
    </source>
</evidence>
<keyword evidence="6" id="KW-0732">Signal</keyword>
<evidence type="ECO:0000256" key="4">
    <source>
        <dbReference type="ARBA" id="ARBA00022475"/>
    </source>
</evidence>
<dbReference type="InterPro" id="IPR006201">
    <property type="entry name" value="Neur_channel"/>
</dbReference>
<dbReference type="SUPFAM" id="SSF63712">
    <property type="entry name" value="Nicotinic receptor ligand binding domain-like"/>
    <property type="match status" value="1"/>
</dbReference>
<sequence length="705" mass="79194">MACLPTPYRQHRRQHPRGPLTRAFPAASLTWSPNHGVADTLRRNNHPQNQAERTWGSWWRLKGPFVMMKRSCATAATAVPWPCLGRAASRSMIHDDVRQSVPRQGTATNCRKQQARAKPSQLHCKPSNAGTPWGSRTVSVGVRPRPAEKEAADVGHTHTMPRIELLRHLTDPARYNRHVRPLDGVAPLNVTARTFIYMLQSVEGRLHMELKMTMKQEFGFTDPRLRYADVSPGTWELTGDDNLSRLLWTPHVFLANERQSVRMGAAPHHDVLVRVSPDGHVLFVTRVTVSVVCSMKHGRFPFDEQECPMYMESWLDDVDELQLRWAGVSSNDRLSLDSFSMMGWDTEELQRSRITVNGSYLDEDYPDRFGSMYSSLKLTFMLSRQYGFFIMDYYVPSVLLVITSWVTFWLDPDIVPARVLLGSSTMLTFITLAVQTDRTLPVSYFKASEIWFVGCCTFIFGSLVEFAFVNTIWRQGQSVDLKKVSTKHILRSTLGTPKPPRRRLLPQERYARRRTSSLPDLFKPQQAGGSLQAEPLDSLAQAHPSYFNTIHAGALRPSPLASVCESAESVAGDDDDQADTVSEGGRPGRPSARRGSVGTPRSSPSPGVTFDSAATLAAEEHDSRPKFKPQVAGTRRQSLSATLANSVSRRLASVNFGGIAVTLTPGFTRMSASEVADWIDRRSRVFFPFAFLVFNIVYWTFVIYI</sequence>
<dbReference type="GO" id="GO:0005886">
    <property type="term" value="C:plasma membrane"/>
    <property type="evidence" value="ECO:0007669"/>
    <property type="project" value="UniProtKB-SubCell"/>
</dbReference>
<dbReference type="InterPro" id="IPR036734">
    <property type="entry name" value="Neur_chan_lig-bd_sf"/>
</dbReference>
<evidence type="ECO:0000256" key="3">
    <source>
        <dbReference type="ARBA" id="ARBA00022448"/>
    </source>
</evidence>
<dbReference type="PANTHER" id="PTHR18945">
    <property type="entry name" value="NEUROTRANSMITTER GATED ION CHANNEL"/>
    <property type="match status" value="1"/>
</dbReference>
<keyword evidence="8" id="KW-0406">Ion transport</keyword>
<evidence type="ECO:0000256" key="10">
    <source>
        <dbReference type="ARBA" id="ARBA00023303"/>
    </source>
</evidence>
<evidence type="ECO:0000256" key="2">
    <source>
        <dbReference type="ARBA" id="ARBA00004236"/>
    </source>
</evidence>
<feature type="region of interest" description="Disordered" evidence="11">
    <location>
        <begin position="1"/>
        <end position="20"/>
    </location>
</feature>
<keyword evidence="7 12" id="KW-1133">Transmembrane helix</keyword>
<reference evidence="16" key="1">
    <citation type="submission" date="2025-08" db="UniProtKB">
        <authorList>
            <consortium name="RefSeq"/>
        </authorList>
    </citation>
    <scope>IDENTIFICATION</scope>
    <source>
        <tissue evidence="16">Total insect</tissue>
    </source>
</reference>
<dbReference type="GO" id="GO:0099095">
    <property type="term" value="F:ligand-gated monoatomic anion channel activity"/>
    <property type="evidence" value="ECO:0007669"/>
    <property type="project" value="UniProtKB-ARBA"/>
</dbReference>
<dbReference type="InterPro" id="IPR038050">
    <property type="entry name" value="Neuro_actylchol_rec"/>
</dbReference>
<feature type="domain" description="Neurotransmitter-gated ion-channel transmembrane" evidence="14">
    <location>
        <begin position="394"/>
        <end position="699"/>
    </location>
</feature>
<protein>
    <submittedName>
        <fullName evidence="16">Gamma-aminobutyric acid receptor subunit beta-like isoform X1</fullName>
    </submittedName>
</protein>
<dbReference type="GO" id="GO:0004888">
    <property type="term" value="F:transmembrane signaling receptor activity"/>
    <property type="evidence" value="ECO:0007669"/>
    <property type="project" value="InterPro"/>
</dbReference>
<feature type="region of interest" description="Disordered" evidence="11">
    <location>
        <begin position="565"/>
        <end position="608"/>
    </location>
</feature>
<dbReference type="CDD" id="cd19049">
    <property type="entry name" value="LGIC_TM_anion"/>
    <property type="match status" value="1"/>
</dbReference>
<evidence type="ECO:0000313" key="15">
    <source>
        <dbReference type="Proteomes" id="UP000515158"/>
    </source>
</evidence>
<dbReference type="InterPro" id="IPR006028">
    <property type="entry name" value="GABAA/Glycine_rcpt"/>
</dbReference>
<evidence type="ECO:0000256" key="8">
    <source>
        <dbReference type="ARBA" id="ARBA00023065"/>
    </source>
</evidence>
<keyword evidence="5 12" id="KW-0812">Transmembrane</keyword>
<dbReference type="OrthoDB" id="8187208at2759"/>
<dbReference type="Gene3D" id="1.20.58.390">
    <property type="entry name" value="Neurotransmitter-gated ion-channel transmembrane domain"/>
    <property type="match status" value="2"/>
</dbReference>
<feature type="compositionally biased region" description="Polar residues" evidence="11">
    <location>
        <begin position="128"/>
        <end position="138"/>
    </location>
</feature>
<dbReference type="GO" id="GO:0005230">
    <property type="term" value="F:extracellular ligand-gated monoatomic ion channel activity"/>
    <property type="evidence" value="ECO:0007669"/>
    <property type="project" value="InterPro"/>
</dbReference>
<comment type="subcellular location">
    <subcellularLocation>
        <location evidence="2">Cell membrane</location>
    </subcellularLocation>
    <subcellularLocation>
        <location evidence="1">Membrane</location>
        <topology evidence="1">Multi-pass membrane protein</topology>
    </subcellularLocation>
</comment>
<feature type="transmembrane region" description="Helical" evidence="12">
    <location>
        <begin position="386"/>
        <end position="410"/>
    </location>
</feature>
<organism evidence="16">
    <name type="scientific">Thrips palmi</name>
    <name type="common">Melon thrips</name>
    <dbReference type="NCBI Taxonomy" id="161013"/>
    <lineage>
        <taxon>Eukaryota</taxon>
        <taxon>Metazoa</taxon>
        <taxon>Ecdysozoa</taxon>
        <taxon>Arthropoda</taxon>
        <taxon>Hexapoda</taxon>
        <taxon>Insecta</taxon>
        <taxon>Pterygota</taxon>
        <taxon>Neoptera</taxon>
        <taxon>Paraneoptera</taxon>
        <taxon>Thysanoptera</taxon>
        <taxon>Terebrantia</taxon>
        <taxon>Thripoidea</taxon>
        <taxon>Thripidae</taxon>
        <taxon>Thrips</taxon>
    </lineage>
</organism>
<evidence type="ECO:0000256" key="7">
    <source>
        <dbReference type="ARBA" id="ARBA00022989"/>
    </source>
</evidence>
<proteinExistence type="predicted"/>
<dbReference type="InterPro" id="IPR006029">
    <property type="entry name" value="Neurotrans-gated_channel_TM"/>
</dbReference>
<evidence type="ECO:0000256" key="11">
    <source>
        <dbReference type="SAM" id="MobiDB-lite"/>
    </source>
</evidence>
<dbReference type="Gene3D" id="2.70.170.10">
    <property type="entry name" value="Neurotransmitter-gated ion-channel ligand-binding domain"/>
    <property type="match status" value="1"/>
</dbReference>
<feature type="transmembrane region" description="Helical" evidence="12">
    <location>
        <begin position="450"/>
        <end position="473"/>
    </location>
</feature>
<dbReference type="Proteomes" id="UP000515158">
    <property type="component" value="Unplaced"/>
</dbReference>
<dbReference type="InParanoid" id="A0A6P8YPC2"/>
<feature type="region of interest" description="Disordered" evidence="11">
    <location>
        <begin position="116"/>
        <end position="139"/>
    </location>
</feature>
<keyword evidence="3" id="KW-0813">Transport</keyword>
<dbReference type="PRINTS" id="PR00253">
    <property type="entry name" value="GABAARECEPTR"/>
</dbReference>
<feature type="transmembrane region" description="Helical" evidence="12">
    <location>
        <begin position="417"/>
        <end position="435"/>
    </location>
</feature>
<dbReference type="GO" id="GO:0005254">
    <property type="term" value="F:chloride channel activity"/>
    <property type="evidence" value="ECO:0007669"/>
    <property type="project" value="UniProtKB-ARBA"/>
</dbReference>
<evidence type="ECO:0000256" key="6">
    <source>
        <dbReference type="ARBA" id="ARBA00022729"/>
    </source>
</evidence>
<dbReference type="Pfam" id="PF02931">
    <property type="entry name" value="Neur_chan_LBD"/>
    <property type="match status" value="1"/>
</dbReference>
<dbReference type="KEGG" id="tpal:117645642"/>
<dbReference type="SUPFAM" id="SSF90112">
    <property type="entry name" value="Neurotransmitter-gated ion-channel transmembrane pore"/>
    <property type="match status" value="1"/>
</dbReference>
<dbReference type="CDD" id="cd18987">
    <property type="entry name" value="LGIC_ECD_anion"/>
    <property type="match status" value="1"/>
</dbReference>
<accession>A0A6P8YPC2</accession>
<dbReference type="InterPro" id="IPR036719">
    <property type="entry name" value="Neuro-gated_channel_TM_sf"/>
</dbReference>
<evidence type="ECO:0000256" key="9">
    <source>
        <dbReference type="ARBA" id="ARBA00023136"/>
    </source>
</evidence>
<feature type="transmembrane region" description="Helical" evidence="12">
    <location>
        <begin position="685"/>
        <end position="704"/>
    </location>
</feature>
<evidence type="ECO:0000259" key="13">
    <source>
        <dbReference type="Pfam" id="PF02931"/>
    </source>
</evidence>
<evidence type="ECO:0000259" key="14">
    <source>
        <dbReference type="Pfam" id="PF02932"/>
    </source>
</evidence>
<dbReference type="RefSeq" id="XP_034241803.1">
    <property type="nucleotide sequence ID" value="XM_034385912.1"/>
</dbReference>
<dbReference type="GeneID" id="117645642"/>
<keyword evidence="9 12" id="KW-0472">Membrane</keyword>
<evidence type="ECO:0000256" key="12">
    <source>
        <dbReference type="SAM" id="Phobius"/>
    </source>
</evidence>
<evidence type="ECO:0000256" key="1">
    <source>
        <dbReference type="ARBA" id="ARBA00004141"/>
    </source>
</evidence>
<gene>
    <name evidence="16" type="primary">LOC117645642</name>
</gene>
<keyword evidence="15" id="KW-1185">Reference proteome</keyword>
<dbReference type="Pfam" id="PF02932">
    <property type="entry name" value="Neur_chan_memb"/>
    <property type="match status" value="1"/>
</dbReference>
<evidence type="ECO:0000256" key="5">
    <source>
        <dbReference type="ARBA" id="ARBA00022692"/>
    </source>
</evidence>
<dbReference type="InterPro" id="IPR006202">
    <property type="entry name" value="Neur_chan_lig-bd"/>
</dbReference>